<dbReference type="STRING" id="402600.SAMN05216188_110129"/>
<dbReference type="Proteomes" id="UP000199352">
    <property type="component" value="Unassembled WGS sequence"/>
</dbReference>
<sequence>MWQLVPGLVSSAAISFRSLNHPDRYLRHVDYAFVLAVNDGSSAFAADATFHRVAGLADSAWTSFCSHNFPDRHIRGSGYALRIDPISTGSAAADRHDATFRIGY</sequence>
<reference evidence="3" key="1">
    <citation type="submission" date="2016-10" db="EMBL/GenBank/DDBJ databases">
        <authorList>
            <person name="Varghese N."/>
            <person name="Submissions S."/>
        </authorList>
    </citation>
    <scope>NUCLEOTIDE SEQUENCE [LARGE SCALE GENOMIC DNA]</scope>
    <source>
        <strain evidence="3">CGMCC 4.3525</strain>
    </source>
</reference>
<accession>A0A1H9NBZ2</accession>
<dbReference type="SUPFAM" id="SSF110221">
    <property type="entry name" value="AbfB domain"/>
    <property type="match status" value="1"/>
</dbReference>
<dbReference type="InterPro" id="IPR036195">
    <property type="entry name" value="AbfB_ABD_sf"/>
</dbReference>
<dbReference type="Pfam" id="PF05270">
    <property type="entry name" value="AbfB"/>
    <property type="match status" value="1"/>
</dbReference>
<name>A0A1H9NBZ2_9PSEU</name>
<gene>
    <name evidence="2" type="ORF">SAMN05216188_110129</name>
</gene>
<dbReference type="Gene3D" id="2.80.10.50">
    <property type="match status" value="1"/>
</dbReference>
<dbReference type="EMBL" id="FOFR01000010">
    <property type="protein sequence ID" value="SER33486.1"/>
    <property type="molecule type" value="Genomic_DNA"/>
</dbReference>
<dbReference type="GO" id="GO:0046373">
    <property type="term" value="P:L-arabinose metabolic process"/>
    <property type="evidence" value="ECO:0007669"/>
    <property type="project" value="InterPro"/>
</dbReference>
<organism evidence="2 3">
    <name type="scientific">Lentzea xinjiangensis</name>
    <dbReference type="NCBI Taxonomy" id="402600"/>
    <lineage>
        <taxon>Bacteria</taxon>
        <taxon>Bacillati</taxon>
        <taxon>Actinomycetota</taxon>
        <taxon>Actinomycetes</taxon>
        <taxon>Pseudonocardiales</taxon>
        <taxon>Pseudonocardiaceae</taxon>
        <taxon>Lentzea</taxon>
    </lineage>
</organism>
<dbReference type="AlphaFoldDB" id="A0A1H9NBZ2"/>
<dbReference type="InterPro" id="IPR007934">
    <property type="entry name" value="AbfB_ABD"/>
</dbReference>
<keyword evidence="3" id="KW-1185">Reference proteome</keyword>
<feature type="domain" description="Alpha-L-arabinofuranosidase B arabinose-binding" evidence="1">
    <location>
        <begin position="1"/>
        <end position="102"/>
    </location>
</feature>
<dbReference type="GO" id="GO:0046556">
    <property type="term" value="F:alpha-L-arabinofuranosidase activity"/>
    <property type="evidence" value="ECO:0007669"/>
    <property type="project" value="InterPro"/>
</dbReference>
<protein>
    <submittedName>
        <fullName evidence="2">Alpha-L-arabinofuranosidase B (ABFB) domain-containing protein</fullName>
    </submittedName>
</protein>
<proteinExistence type="predicted"/>
<evidence type="ECO:0000259" key="1">
    <source>
        <dbReference type="Pfam" id="PF05270"/>
    </source>
</evidence>
<evidence type="ECO:0000313" key="3">
    <source>
        <dbReference type="Proteomes" id="UP000199352"/>
    </source>
</evidence>
<evidence type="ECO:0000313" key="2">
    <source>
        <dbReference type="EMBL" id="SER33486.1"/>
    </source>
</evidence>